<proteinExistence type="predicted"/>
<evidence type="ECO:0000256" key="1">
    <source>
        <dbReference type="SAM" id="MobiDB-lite"/>
    </source>
</evidence>
<keyword evidence="2" id="KW-1133">Transmembrane helix</keyword>
<feature type="transmembrane region" description="Helical" evidence="2">
    <location>
        <begin position="145"/>
        <end position="164"/>
    </location>
</feature>
<comment type="caution">
    <text evidence="3">The sequence shown here is derived from an EMBL/GenBank/DDBJ whole genome shotgun (WGS) entry which is preliminary data.</text>
</comment>
<evidence type="ECO:0000313" key="3">
    <source>
        <dbReference type="EMBL" id="KAH7093249.1"/>
    </source>
</evidence>
<feature type="region of interest" description="Disordered" evidence="1">
    <location>
        <begin position="1"/>
        <end position="31"/>
    </location>
</feature>
<reference evidence="3" key="1">
    <citation type="journal article" date="2021" name="Nat. Commun.">
        <title>Genetic determinants of endophytism in the Arabidopsis root mycobiome.</title>
        <authorList>
            <person name="Mesny F."/>
            <person name="Miyauchi S."/>
            <person name="Thiergart T."/>
            <person name="Pickel B."/>
            <person name="Atanasova L."/>
            <person name="Karlsson M."/>
            <person name="Huettel B."/>
            <person name="Barry K.W."/>
            <person name="Haridas S."/>
            <person name="Chen C."/>
            <person name="Bauer D."/>
            <person name="Andreopoulos W."/>
            <person name="Pangilinan J."/>
            <person name="LaButti K."/>
            <person name="Riley R."/>
            <person name="Lipzen A."/>
            <person name="Clum A."/>
            <person name="Drula E."/>
            <person name="Henrissat B."/>
            <person name="Kohler A."/>
            <person name="Grigoriev I.V."/>
            <person name="Martin F.M."/>
            <person name="Hacquard S."/>
        </authorList>
    </citation>
    <scope>NUCLEOTIDE SEQUENCE</scope>
    <source>
        <strain evidence="3">MPI-SDFR-AT-0120</strain>
    </source>
</reference>
<dbReference type="EMBL" id="JAGMVJ010000002">
    <property type="protein sequence ID" value="KAH7093249.1"/>
    <property type="molecule type" value="Genomic_DNA"/>
</dbReference>
<keyword evidence="2" id="KW-0812">Transmembrane</keyword>
<protein>
    <submittedName>
        <fullName evidence="3">Uncharacterized protein</fullName>
    </submittedName>
</protein>
<gene>
    <name evidence="3" type="ORF">FB567DRAFT_170781</name>
</gene>
<dbReference type="OrthoDB" id="5376804at2759"/>
<accession>A0A8K0RCX8</accession>
<keyword evidence="2" id="KW-0472">Membrane</keyword>
<keyword evidence="4" id="KW-1185">Reference proteome</keyword>
<feature type="transmembrane region" description="Helical" evidence="2">
    <location>
        <begin position="492"/>
        <end position="516"/>
    </location>
</feature>
<feature type="transmembrane region" description="Helical" evidence="2">
    <location>
        <begin position="77"/>
        <end position="103"/>
    </location>
</feature>
<dbReference type="InterPro" id="IPR021514">
    <property type="entry name" value="DUF3176"/>
</dbReference>
<dbReference type="AlphaFoldDB" id="A0A8K0RCX8"/>
<evidence type="ECO:0000313" key="4">
    <source>
        <dbReference type="Proteomes" id="UP000813461"/>
    </source>
</evidence>
<feature type="transmembrane region" description="Helical" evidence="2">
    <location>
        <begin position="40"/>
        <end position="65"/>
    </location>
</feature>
<dbReference type="PANTHER" id="PTHR35394:SF5">
    <property type="entry name" value="DUF3176 DOMAIN-CONTAINING PROTEIN"/>
    <property type="match status" value="1"/>
</dbReference>
<sequence>MSTSKEATPMITQYNAESDVSSAQDERPPTSSREVQPMFFWFWETISMIASAACLMAVIIILAWMNSKPLDRWTIDISLNATIAIFITAAKSLALLVIGACIAQSKWIRFKTAPRKLTELDLFENAARGPLGSLMLLLQVRWHSGFASVGAILTILALGVDTFAQQVIRLDTRNVEVLDGGASFSISHNYTGGARFMQPHPVDVEPSTVDVAMEGAVLRGVYNISSNPEFKCNSMCVWHDSYISLGFTSQCKDVTTATLASNFNTTSNQTYNRGVFNLTTPGKVTLGMGLDLLWRTQINVNATGFKGAYDGGAKPQKPFPADFLRVAVARRHPDALVGFVSESDPPAVYFKELEITECTISFAAYNYTTLSASGNQLDVQSTIIPLDAGTVNGRPGSRVWYNQTGLPPFVVPEADITALVNLFESSRFSGSMTTGQVIPKPPSGIVMSLLKSDITKTFDNVAASMTEQLRSSGSDVARGISVKSVVFVHIRWGWLALPIAVTVVSAAFLVATWIHARLHHCVPWKSSSVAILYHHVVMNGDEKAVLRSEMRSLTEMERAAKKTKAALE</sequence>
<dbReference type="Pfam" id="PF11374">
    <property type="entry name" value="DUF3176"/>
    <property type="match status" value="1"/>
</dbReference>
<dbReference type="Proteomes" id="UP000813461">
    <property type="component" value="Unassembled WGS sequence"/>
</dbReference>
<dbReference type="PANTHER" id="PTHR35394">
    <property type="entry name" value="DUF3176 DOMAIN-CONTAINING PROTEIN"/>
    <property type="match status" value="1"/>
</dbReference>
<evidence type="ECO:0000256" key="2">
    <source>
        <dbReference type="SAM" id="Phobius"/>
    </source>
</evidence>
<organism evidence="3 4">
    <name type="scientific">Paraphoma chrysanthemicola</name>
    <dbReference type="NCBI Taxonomy" id="798071"/>
    <lineage>
        <taxon>Eukaryota</taxon>
        <taxon>Fungi</taxon>
        <taxon>Dikarya</taxon>
        <taxon>Ascomycota</taxon>
        <taxon>Pezizomycotina</taxon>
        <taxon>Dothideomycetes</taxon>
        <taxon>Pleosporomycetidae</taxon>
        <taxon>Pleosporales</taxon>
        <taxon>Pleosporineae</taxon>
        <taxon>Phaeosphaeriaceae</taxon>
        <taxon>Paraphoma</taxon>
    </lineage>
</organism>
<name>A0A8K0RCX8_9PLEO</name>